<dbReference type="AlphaFoldDB" id="A0A151WLN5"/>
<dbReference type="EMBL" id="KQ982959">
    <property type="protein sequence ID" value="KYQ48774.1"/>
    <property type="molecule type" value="Genomic_DNA"/>
</dbReference>
<dbReference type="KEGG" id="mzt:108728748"/>
<dbReference type="STRING" id="64791.A0A151WLN5"/>
<organism evidence="2 3">
    <name type="scientific">Mycetomoellerius zeteki</name>
    <dbReference type="NCBI Taxonomy" id="64791"/>
    <lineage>
        <taxon>Eukaryota</taxon>
        <taxon>Metazoa</taxon>
        <taxon>Ecdysozoa</taxon>
        <taxon>Arthropoda</taxon>
        <taxon>Hexapoda</taxon>
        <taxon>Insecta</taxon>
        <taxon>Pterygota</taxon>
        <taxon>Neoptera</taxon>
        <taxon>Endopterygota</taxon>
        <taxon>Hymenoptera</taxon>
        <taxon>Apocrita</taxon>
        <taxon>Aculeata</taxon>
        <taxon>Formicoidea</taxon>
        <taxon>Formicidae</taxon>
        <taxon>Myrmicinae</taxon>
        <taxon>Mycetomoellerius</taxon>
    </lineage>
</organism>
<feature type="region of interest" description="Disordered" evidence="1">
    <location>
        <begin position="16"/>
        <end position="59"/>
    </location>
</feature>
<dbReference type="Gene3D" id="3.40.50.790">
    <property type="match status" value="1"/>
</dbReference>
<accession>A0A151WLN5</accession>
<name>A0A151WLN5_9HYME</name>
<dbReference type="OrthoDB" id="10251727at2759"/>
<gene>
    <name evidence="2" type="ORF">ALC60_12280</name>
</gene>
<keyword evidence="3" id="KW-1185">Reference proteome</keyword>
<reference evidence="2 3" key="1">
    <citation type="submission" date="2015-09" db="EMBL/GenBank/DDBJ databases">
        <title>Trachymyrmex zeteki WGS genome.</title>
        <authorList>
            <person name="Nygaard S."/>
            <person name="Hu H."/>
            <person name="Boomsma J."/>
            <person name="Zhang G."/>
        </authorList>
    </citation>
    <scope>NUCLEOTIDE SEQUENCE [LARGE SCALE GENOMIC DNA]</scope>
    <source>
        <strain evidence="2">Tzet28-1</strain>
        <tissue evidence="2">Whole body</tissue>
    </source>
</reference>
<dbReference type="Gene3D" id="3.30.190.20">
    <property type="match status" value="1"/>
</dbReference>
<dbReference type="Pfam" id="PF00687">
    <property type="entry name" value="Ribosomal_L1"/>
    <property type="match status" value="1"/>
</dbReference>
<dbReference type="InterPro" id="IPR023674">
    <property type="entry name" value="Ribosomal_uL1-like"/>
</dbReference>
<proteinExistence type="predicted"/>
<dbReference type="InterPro" id="IPR028364">
    <property type="entry name" value="Ribosomal_uL1/biogenesis"/>
</dbReference>
<dbReference type="SUPFAM" id="SSF56808">
    <property type="entry name" value="Ribosomal protein L1"/>
    <property type="match status" value="1"/>
</dbReference>
<sequence>MVSYFKTRSGRIVSSLSTEAGAKKQEEKKKYRQYTQKMKRENSDSQVKTRKRKRASSETETIESKEFDLKDLSKKQILQCISAIFHMTQEQLKETNGLFAVAQPIFIQVTSVKVPKMPRRQMRILLPYSIVAPDDEVALFVCDLEKGRRKDYELTVEHYRNLLDKHGCTRVNEIIPINRVKTEFDQFELKKKLLSSYDHFLVDGRIAGHMSHLLGKIFYKKRKLPTSVRMESKDLKHEIDHALKKTSMQLHSHGDTHLMQVGNTSMKKKRVLKNILAVCEELSKNYPGGWANIRALRLKSKISLALPFYMTLKNKNTVDPSTVAIQPKRPKAYCDVEGELSTYIKNVTVTVKPEGTVILKKEQTKNKSSKKITKKKAEN</sequence>
<dbReference type="Proteomes" id="UP000075809">
    <property type="component" value="Unassembled WGS sequence"/>
</dbReference>
<dbReference type="InterPro" id="IPR016095">
    <property type="entry name" value="Ribosomal_uL1_3-a/b-sand"/>
</dbReference>
<evidence type="ECO:0000313" key="3">
    <source>
        <dbReference type="Proteomes" id="UP000075809"/>
    </source>
</evidence>
<evidence type="ECO:0000256" key="1">
    <source>
        <dbReference type="SAM" id="MobiDB-lite"/>
    </source>
</evidence>
<evidence type="ECO:0000313" key="2">
    <source>
        <dbReference type="EMBL" id="KYQ48774.1"/>
    </source>
</evidence>
<protein>
    <recommendedName>
        <fullName evidence="4">Ribosomal L1 domain-containing protein 1</fullName>
    </recommendedName>
</protein>
<evidence type="ECO:0008006" key="4">
    <source>
        <dbReference type="Google" id="ProtNLM"/>
    </source>
</evidence>
<dbReference type="CDD" id="cd00403">
    <property type="entry name" value="Ribosomal_L1"/>
    <property type="match status" value="1"/>
</dbReference>